<dbReference type="Proteomes" id="UP000812966">
    <property type="component" value="Unassembled WGS sequence"/>
</dbReference>
<proteinExistence type="predicted"/>
<feature type="chain" id="PRO_5035464677" description="Glycoside hydrolase family 93 protein" evidence="1">
    <location>
        <begin position="20"/>
        <end position="380"/>
    </location>
</feature>
<keyword evidence="3" id="KW-1185">Reference proteome</keyword>
<organism evidence="2 3">
    <name type="scientific">Filobasidium floriforme</name>
    <dbReference type="NCBI Taxonomy" id="5210"/>
    <lineage>
        <taxon>Eukaryota</taxon>
        <taxon>Fungi</taxon>
        <taxon>Dikarya</taxon>
        <taxon>Basidiomycota</taxon>
        <taxon>Agaricomycotina</taxon>
        <taxon>Tremellomycetes</taxon>
        <taxon>Filobasidiales</taxon>
        <taxon>Filobasidiaceae</taxon>
        <taxon>Filobasidium</taxon>
    </lineage>
</organism>
<dbReference type="EMBL" id="JABELV010000014">
    <property type="protein sequence ID" value="KAG7570998.1"/>
    <property type="molecule type" value="Genomic_DNA"/>
</dbReference>
<dbReference type="CDD" id="cd15482">
    <property type="entry name" value="Sialidase_non-viral"/>
    <property type="match status" value="1"/>
</dbReference>
<dbReference type="Gene3D" id="2.120.10.10">
    <property type="match status" value="1"/>
</dbReference>
<dbReference type="AlphaFoldDB" id="A0A8K0NSR6"/>
<dbReference type="PANTHER" id="PTHR38792">
    <property type="entry name" value="BNR/ASP-BOX REPEAT DOMAIN PROTEIN (AFU_ORTHOLOGUE AFUA_7G06430)-RELATED"/>
    <property type="match status" value="1"/>
</dbReference>
<protein>
    <recommendedName>
        <fullName evidence="4">Glycoside hydrolase family 93 protein</fullName>
    </recommendedName>
</protein>
<feature type="signal peptide" evidence="1">
    <location>
        <begin position="1"/>
        <end position="19"/>
    </location>
</feature>
<sequence>MKLFGLISAALLMGFPCLASPLAKRDFGPVTIYTPPSTYTNERTLYGRQLMLKTQASDNGVLLATWENYTPDKPYFPIYRSTDHGFTWKEISRVQDTVNGWGLRYQPHLYELEVDFAGFPKGTILIAGNSIPKDLSKTQLDLYASKDRGVTWTFVSHIANGGVALPNNGETPVWEPFLMMYNGQLVCYYSDQRDPAYGQKMVHQVTSDGKNWGAVVNDVRYPTYTARPGMPIVHKLPTGSYMMTYEYGGGPDYSDYQFPVYYKISKNPLAFDSVQGRPVKTTDGYVPKGSPSNIWTSVGGANGTIVVSAASNAELYINRKNGEGPWTVLKTNSPAAYTRYLDVGFNPKDIAIIAGGQLGQGSTNKVTFTATDVNGCTTCS</sequence>
<dbReference type="SUPFAM" id="SSF110296">
    <property type="entry name" value="Oligoxyloglucan reducing end-specific cellobiohydrolase"/>
    <property type="match status" value="1"/>
</dbReference>
<dbReference type="OrthoDB" id="2130735at2759"/>
<gene>
    <name evidence="2" type="ORF">FFLO_01092</name>
</gene>
<accession>A0A8K0NSR6</accession>
<name>A0A8K0NSR6_9TREE</name>
<evidence type="ECO:0000256" key="1">
    <source>
        <dbReference type="SAM" id="SignalP"/>
    </source>
</evidence>
<evidence type="ECO:0000313" key="3">
    <source>
        <dbReference type="Proteomes" id="UP000812966"/>
    </source>
</evidence>
<dbReference type="PANTHER" id="PTHR38792:SF3">
    <property type="entry name" value="BNR_ASP-BOX REPEAT DOMAIN PROTEIN (AFU_ORTHOLOGUE AFUA_7G06430)-RELATED"/>
    <property type="match status" value="1"/>
</dbReference>
<comment type="caution">
    <text evidence="2">The sequence shown here is derived from an EMBL/GenBank/DDBJ whole genome shotgun (WGS) entry which is preliminary data.</text>
</comment>
<evidence type="ECO:0008006" key="4">
    <source>
        <dbReference type="Google" id="ProtNLM"/>
    </source>
</evidence>
<keyword evidence="1" id="KW-0732">Signal</keyword>
<reference evidence="2" key="1">
    <citation type="submission" date="2020-04" db="EMBL/GenBank/DDBJ databases">
        <title>Analysis of mating type loci in Filobasidium floriforme.</title>
        <authorList>
            <person name="Nowrousian M."/>
        </authorList>
    </citation>
    <scope>NUCLEOTIDE SEQUENCE</scope>
    <source>
        <strain evidence="2">CBS 6242</strain>
    </source>
</reference>
<evidence type="ECO:0000313" key="2">
    <source>
        <dbReference type="EMBL" id="KAG7570998.1"/>
    </source>
</evidence>